<reference evidence="2 4" key="1">
    <citation type="journal article" date="2007" name="Science">
        <title>Draft genome of the filarial nematode parasite Brugia malayi.</title>
        <authorList>
            <person name="Ghedin E."/>
            <person name="Wang S."/>
            <person name="Spiro D."/>
            <person name="Caler E."/>
            <person name="Zhao Q."/>
            <person name="Crabtree J."/>
            <person name="Allen J.E."/>
            <person name="Delcher A.L."/>
            <person name="Guiliano D.B."/>
            <person name="Miranda-Saavedra D."/>
            <person name="Angiuoli S.V."/>
            <person name="Creasy T."/>
            <person name="Amedeo P."/>
            <person name="Haas B."/>
            <person name="El-Sayed N.M."/>
            <person name="Wortman J.R."/>
            <person name="Feldblyum T."/>
            <person name="Tallon L."/>
            <person name="Schatz M."/>
            <person name="Shumway M."/>
            <person name="Koo H."/>
            <person name="Salzberg S.L."/>
            <person name="Schobel S."/>
            <person name="Pertea M."/>
            <person name="Pop M."/>
            <person name="White O."/>
            <person name="Barton G.J."/>
            <person name="Carlow C.K."/>
            <person name="Crawford M.J."/>
            <person name="Daub J."/>
            <person name="Dimmic M.W."/>
            <person name="Estes C.F."/>
            <person name="Foster J.M."/>
            <person name="Ganatra M."/>
            <person name="Gregory W.F."/>
            <person name="Johnson N.M."/>
            <person name="Jin J."/>
            <person name="Komuniecki R."/>
            <person name="Korf I."/>
            <person name="Kumar S."/>
            <person name="Laney S."/>
            <person name="Li B.W."/>
            <person name="Li W."/>
            <person name="Lindblom T.H."/>
            <person name="Lustigman S."/>
            <person name="Ma D."/>
            <person name="Maina C.V."/>
            <person name="Martin D.M."/>
            <person name="McCarter J.P."/>
            <person name="McReynolds L."/>
            <person name="Mitreva M."/>
            <person name="Nutman T.B."/>
            <person name="Parkinson J."/>
            <person name="Peregrin-Alvarez J.M."/>
            <person name="Poole C."/>
            <person name="Ren Q."/>
            <person name="Saunders L."/>
            <person name="Sluder A.E."/>
            <person name="Smith K."/>
            <person name="Stanke M."/>
            <person name="Unnasch T.R."/>
            <person name="Ware J."/>
            <person name="Wei A.D."/>
            <person name="Weil G."/>
            <person name="Williams D.J."/>
            <person name="Zhang Y."/>
            <person name="Williams S.A."/>
            <person name="Fraser-Liggett C."/>
            <person name="Slatko B."/>
            <person name="Blaxter M.L."/>
            <person name="Scott A.L."/>
        </authorList>
    </citation>
    <scope>NUCLEOTIDE SEQUENCE</scope>
    <source>
        <strain evidence="2 4">FR3</strain>
    </source>
</reference>
<organism evidence="2">
    <name type="scientific">Brugia malayi</name>
    <name type="common">Filarial nematode worm</name>
    <dbReference type="NCBI Taxonomy" id="6279"/>
    <lineage>
        <taxon>Eukaryota</taxon>
        <taxon>Metazoa</taxon>
        <taxon>Ecdysozoa</taxon>
        <taxon>Nematoda</taxon>
        <taxon>Chromadorea</taxon>
        <taxon>Rhabditida</taxon>
        <taxon>Spirurina</taxon>
        <taxon>Spiruromorpha</taxon>
        <taxon>Filarioidea</taxon>
        <taxon>Onchocercidae</taxon>
        <taxon>Brugia</taxon>
    </lineage>
</organism>
<evidence type="ECO:0000313" key="3">
    <source>
        <dbReference type="EMBL" id="VIO93384.1"/>
    </source>
</evidence>
<evidence type="ECO:0000313" key="4">
    <source>
        <dbReference type="Proteomes" id="UP000006672"/>
    </source>
</evidence>
<keyword evidence="1" id="KW-1133">Transmembrane helix</keyword>
<evidence type="ECO:0000313" key="5">
    <source>
        <dbReference type="WBParaSite" id="Bm14735.1"/>
    </source>
</evidence>
<accession>A0A0J9XRN6</accession>
<dbReference type="KEGG" id="bmy:BM_BM14735"/>
<dbReference type="EMBL" id="LN856913">
    <property type="protein sequence ID" value="CDP93902.1"/>
    <property type="molecule type" value="Genomic_DNA"/>
</dbReference>
<protein>
    <submittedName>
        <fullName evidence="2 5">Bm14735</fullName>
    </submittedName>
</protein>
<reference evidence="5" key="4">
    <citation type="submission" date="2019-12" db="UniProtKB">
        <authorList>
            <consortium name="WormBaseParasite"/>
        </authorList>
    </citation>
    <scope>IDENTIFICATION</scope>
</reference>
<sequence>MVPSFVIFLVLNIFIGANFTALAELSMESRLIHRNYYWYIKGREERLQNGSTPFGFDHLPPQTVLCVILHKTISCDAVMEALKNYKEYIHTDEFT</sequence>
<dbReference type="AlphaFoldDB" id="A0A0J9XRN6"/>
<dbReference type="GeneID" id="66058156"/>
<evidence type="ECO:0000313" key="2">
    <source>
        <dbReference type="EMBL" id="CDP93902.1"/>
    </source>
</evidence>
<keyword evidence="1" id="KW-0812">Transmembrane</keyword>
<dbReference type="CTD" id="66058156"/>
<evidence type="ECO:0000256" key="1">
    <source>
        <dbReference type="SAM" id="Phobius"/>
    </source>
</evidence>
<dbReference type="Proteomes" id="UP000006672">
    <property type="component" value="Unassembled WGS sequence"/>
</dbReference>
<name>A0A0J9XRN6_BRUMA</name>
<accession>A0A4E9FB80</accession>
<dbReference type="WBParaSite" id="Bm14735.1">
    <property type="protein sequence ID" value="Bm14735.1"/>
    <property type="gene ID" value="WBGene00235070"/>
</dbReference>
<reference evidence="3" key="3">
    <citation type="submission" date="2019-04" db="EMBL/GenBank/DDBJ databases">
        <authorList>
            <person name="Howe K."/>
            <person name="Paulini M."/>
            <person name="Williams G."/>
        </authorList>
    </citation>
    <scope>NUCLEOTIDE SEQUENCE [LARGE SCALE GENOMIC DNA]</scope>
    <source>
        <strain evidence="3">FR3</strain>
    </source>
</reference>
<dbReference type="OMA" id="IHRNYYW"/>
<reference evidence="2" key="2">
    <citation type="submission" date="2012-12" db="EMBL/GenBank/DDBJ databases">
        <authorList>
            <person name="Gao Y.W."/>
            <person name="Fan S.T."/>
            <person name="Sun H.T."/>
            <person name="Wang Z."/>
            <person name="Gao X.L."/>
            <person name="Li Y.G."/>
            <person name="Wang T.C."/>
            <person name="Zhang K."/>
            <person name="Xu W.W."/>
            <person name="Yu Z.J."/>
            <person name="Xia X.Z."/>
        </authorList>
    </citation>
    <scope>NUCLEOTIDE SEQUENCE</scope>
    <source>
        <strain evidence="2">FR3</strain>
    </source>
</reference>
<evidence type="ECO:0000313" key="6">
    <source>
        <dbReference type="WormBase" id="Bm14735"/>
    </source>
</evidence>
<gene>
    <name evidence="2 5 6" type="ORF">Bm14735</name>
    <name evidence="3" type="ORF">BM_BM14735</name>
    <name evidence="2" type="ORF">BM_Bm14735</name>
</gene>
<dbReference type="RefSeq" id="XP_042934257.1">
    <property type="nucleotide sequence ID" value="XM_043078323.1"/>
</dbReference>
<dbReference type="EMBL" id="CAAKNF010000193">
    <property type="protein sequence ID" value="VIO93384.1"/>
    <property type="molecule type" value="Genomic_DNA"/>
</dbReference>
<dbReference type="OrthoDB" id="5801867at2759"/>
<keyword evidence="4" id="KW-1185">Reference proteome</keyword>
<proteinExistence type="predicted"/>
<dbReference type="WormBase" id="Bm14735">
    <property type="protein sequence ID" value="BM23539"/>
    <property type="gene ID" value="WBGene00235070"/>
</dbReference>
<keyword evidence="1" id="KW-0472">Membrane</keyword>
<feature type="transmembrane region" description="Helical" evidence="1">
    <location>
        <begin position="6"/>
        <end position="25"/>
    </location>
</feature>